<dbReference type="AlphaFoldDB" id="A0A2G5EQR6"/>
<evidence type="ECO:0000313" key="3">
    <source>
        <dbReference type="Proteomes" id="UP000230069"/>
    </source>
</evidence>
<dbReference type="OrthoDB" id="612216at2759"/>
<evidence type="ECO:0000259" key="1">
    <source>
        <dbReference type="Pfam" id="PF08387"/>
    </source>
</evidence>
<reference evidence="2 3" key="1">
    <citation type="submission" date="2017-09" db="EMBL/GenBank/DDBJ databases">
        <title>WGS assembly of Aquilegia coerulea Goldsmith.</title>
        <authorList>
            <person name="Hodges S."/>
            <person name="Kramer E."/>
            <person name="Nordborg M."/>
            <person name="Tomkins J."/>
            <person name="Borevitz J."/>
            <person name="Derieg N."/>
            <person name="Yan J."/>
            <person name="Mihaltcheva S."/>
            <person name="Hayes R.D."/>
            <person name="Rokhsar D."/>
        </authorList>
    </citation>
    <scope>NUCLEOTIDE SEQUENCE [LARGE SCALE GENOMIC DNA]</scope>
    <source>
        <strain evidence="3">cv. Goldsmith</strain>
    </source>
</reference>
<dbReference type="EMBL" id="KZ305022">
    <property type="protein sequence ID" value="PIA57997.1"/>
    <property type="molecule type" value="Genomic_DNA"/>
</dbReference>
<accession>A0A2G5EQR6</accession>
<dbReference type="Pfam" id="PF08387">
    <property type="entry name" value="FBD"/>
    <property type="match status" value="1"/>
</dbReference>
<sequence>MLLLGSPALDTLIITGCTFTKSHTINISAPQLKQLEIRCCCDNDFIISAPTLVKFYWKDLMWTDCFFENQFTLEIANLDMDGAVHEGIPDLEDRGPNRMIKCLKGLYNVKNLSLTAPVLEAISQLPSELENWATPFSNLRYLCMETWLTIGCFRSVMFLLEKSLNVETFVLHVSRDLVHVPNTDEPGQVETSLKLKLNKLKFVEFRGVVGCLDELEYLKVLLNNATTLKKMAIIRTTWKWSALYKKRLTSFNIEVLALPRASSDITISFS</sequence>
<name>A0A2G5EQR6_AQUCA</name>
<dbReference type="STRING" id="218851.A0A2G5EQR6"/>
<protein>
    <recommendedName>
        <fullName evidence="1">FBD domain-containing protein</fullName>
    </recommendedName>
</protein>
<proteinExistence type="predicted"/>
<dbReference type="PANTHER" id="PTHR31900">
    <property type="entry name" value="F-BOX/RNI SUPERFAMILY PROTEIN-RELATED"/>
    <property type="match status" value="1"/>
</dbReference>
<dbReference type="PANTHER" id="PTHR31900:SF30">
    <property type="entry name" value="SUPERFAMILY PROTEIN, PUTATIVE-RELATED"/>
    <property type="match status" value="1"/>
</dbReference>
<gene>
    <name evidence="2" type="ORF">AQUCO_00500136v1</name>
</gene>
<feature type="domain" description="FBD" evidence="1">
    <location>
        <begin position="197"/>
        <end position="233"/>
    </location>
</feature>
<dbReference type="Proteomes" id="UP000230069">
    <property type="component" value="Unassembled WGS sequence"/>
</dbReference>
<organism evidence="2 3">
    <name type="scientific">Aquilegia coerulea</name>
    <name type="common">Rocky mountain columbine</name>
    <dbReference type="NCBI Taxonomy" id="218851"/>
    <lineage>
        <taxon>Eukaryota</taxon>
        <taxon>Viridiplantae</taxon>
        <taxon>Streptophyta</taxon>
        <taxon>Embryophyta</taxon>
        <taxon>Tracheophyta</taxon>
        <taxon>Spermatophyta</taxon>
        <taxon>Magnoliopsida</taxon>
        <taxon>Ranunculales</taxon>
        <taxon>Ranunculaceae</taxon>
        <taxon>Thalictroideae</taxon>
        <taxon>Aquilegia</taxon>
    </lineage>
</organism>
<dbReference type="InterPro" id="IPR050232">
    <property type="entry name" value="FBL13/AtMIF1-like"/>
</dbReference>
<dbReference type="InterPro" id="IPR006566">
    <property type="entry name" value="FBD"/>
</dbReference>
<evidence type="ECO:0000313" key="2">
    <source>
        <dbReference type="EMBL" id="PIA57997.1"/>
    </source>
</evidence>
<keyword evidence="3" id="KW-1185">Reference proteome</keyword>
<dbReference type="InParanoid" id="A0A2G5EQR6"/>